<feature type="region of interest" description="Disordered" evidence="1">
    <location>
        <begin position="23"/>
        <end position="44"/>
    </location>
</feature>
<dbReference type="AlphaFoldDB" id="A0A1V6TC07"/>
<dbReference type="Proteomes" id="UP000191285">
    <property type="component" value="Unassembled WGS sequence"/>
</dbReference>
<gene>
    <name evidence="3" type="ORF">PENSTE_c008G01386</name>
</gene>
<organism evidence="3 4">
    <name type="scientific">Penicillium steckii</name>
    <dbReference type="NCBI Taxonomy" id="303698"/>
    <lineage>
        <taxon>Eukaryota</taxon>
        <taxon>Fungi</taxon>
        <taxon>Dikarya</taxon>
        <taxon>Ascomycota</taxon>
        <taxon>Pezizomycotina</taxon>
        <taxon>Eurotiomycetes</taxon>
        <taxon>Eurotiomycetidae</taxon>
        <taxon>Eurotiales</taxon>
        <taxon>Aspergillaceae</taxon>
        <taxon>Penicillium</taxon>
    </lineage>
</organism>
<protein>
    <recommendedName>
        <fullName evidence="2">Fe2OG dioxygenase domain-containing protein</fullName>
    </recommendedName>
</protein>
<dbReference type="EMBL" id="MLKD01000008">
    <property type="protein sequence ID" value="OQE23857.1"/>
    <property type="molecule type" value="Genomic_DNA"/>
</dbReference>
<dbReference type="GO" id="GO:0051747">
    <property type="term" value="F:cytosine C-5 DNA demethylase activity"/>
    <property type="evidence" value="ECO:0007669"/>
    <property type="project" value="TreeGrafter"/>
</dbReference>
<dbReference type="Pfam" id="PF13532">
    <property type="entry name" value="2OG-FeII_Oxy_2"/>
    <property type="match status" value="1"/>
</dbReference>
<name>A0A1V6TC07_9EURO</name>
<dbReference type="OrthoDB" id="2163491at2759"/>
<dbReference type="PROSITE" id="PS51471">
    <property type="entry name" value="FE2OG_OXY"/>
    <property type="match status" value="1"/>
</dbReference>
<dbReference type="PANTHER" id="PTHR31573:SF4">
    <property type="entry name" value="FE2OG DIOXYGENASE DOMAIN-CONTAINING PROTEIN"/>
    <property type="match status" value="1"/>
</dbReference>
<dbReference type="GO" id="GO:0035516">
    <property type="term" value="F:broad specificity oxidative DNA demethylase activity"/>
    <property type="evidence" value="ECO:0007669"/>
    <property type="project" value="TreeGrafter"/>
</dbReference>
<dbReference type="InterPro" id="IPR027450">
    <property type="entry name" value="AlkB-like"/>
</dbReference>
<dbReference type="Gene3D" id="2.60.120.590">
    <property type="entry name" value="Alpha-ketoglutarate-dependent dioxygenase AlkB-like"/>
    <property type="match status" value="1"/>
</dbReference>
<dbReference type="InterPro" id="IPR005123">
    <property type="entry name" value="Oxoglu/Fe-dep_dioxygenase_dom"/>
</dbReference>
<keyword evidence="4" id="KW-1185">Reference proteome</keyword>
<evidence type="ECO:0000313" key="3">
    <source>
        <dbReference type="EMBL" id="OQE23857.1"/>
    </source>
</evidence>
<evidence type="ECO:0000313" key="4">
    <source>
        <dbReference type="Proteomes" id="UP000191285"/>
    </source>
</evidence>
<dbReference type="PANTHER" id="PTHR31573">
    <property type="entry name" value="ALPHA-KETOGLUTARATE-DEPENDENT DIOXYGENASE ALKB HOMOLOG 2"/>
    <property type="match status" value="1"/>
</dbReference>
<accession>A0A1V6TC07</accession>
<dbReference type="InterPro" id="IPR032852">
    <property type="entry name" value="ALKBH2"/>
</dbReference>
<evidence type="ECO:0000256" key="1">
    <source>
        <dbReference type="SAM" id="MobiDB-lite"/>
    </source>
</evidence>
<dbReference type="STRING" id="303698.A0A1V6TC07"/>
<reference evidence="4" key="1">
    <citation type="journal article" date="2017" name="Nat. Microbiol.">
        <title>Global analysis of biosynthetic gene clusters reveals vast potential of secondary metabolite production in Penicillium species.</title>
        <authorList>
            <person name="Nielsen J.C."/>
            <person name="Grijseels S."/>
            <person name="Prigent S."/>
            <person name="Ji B."/>
            <person name="Dainat J."/>
            <person name="Nielsen K.F."/>
            <person name="Frisvad J.C."/>
            <person name="Workman M."/>
            <person name="Nielsen J."/>
        </authorList>
    </citation>
    <scope>NUCLEOTIDE SEQUENCE [LARGE SCALE GENOMIC DNA]</scope>
    <source>
        <strain evidence="4">IBT 24891</strain>
    </source>
</reference>
<comment type="caution">
    <text evidence="3">The sequence shown here is derived from an EMBL/GenBank/DDBJ whole genome shotgun (WGS) entry which is preliminary data.</text>
</comment>
<dbReference type="InterPro" id="IPR037151">
    <property type="entry name" value="AlkB-like_sf"/>
</dbReference>
<sequence>MDLYSVPHFTDGSIKRGIKTEENESKIHKRQKIPEDTSTECAGRPPAWAQTRQDLCETLPWFKTYQGGIYSSIEKGCLGLLLDESCGDRAYIDEEIIITHVSGGYMKDDQQNLVLKKSQTLERGTNNALLRSFEAKKPFGVIIGDKNKALGRQLPHRYNVMDIFRITHMWAEKMGEYTGYMMRLQKVDLASKSWWAAKDSPDPPIIRDFQTRPASIMCTSCQHSSCIVYKDVWMCLNKNCQAFWKVNGAAPTTALEYDPVFLSHRSNFEEEYSLDSEKFVLIPPPPVITADNLNIYRLGVHARQGIVCPLCAKCVARVFWDGWKCSVKHHTGPQPRSNEPKCPFNLIIHGPPISLWDVVPAPYSSPMERSRSLDDPTSLAPYRKLKYSLGEIGTITHLVSNLAINARDNGPDDLFQRFQGLNLDLRRERLQMSPVVGMMTGHFLMNIGLPYKFVVPVQSKPFGETDPQILLAHSRLVWATGVVAAESHHEYQRPNELLLVGYKHDMDMGYHDDGEFGLGPTIATLSLGASSTMFIRMKGKYYSGLQKNGNLLKEDPVLPGCDQYDARKGLRDQFRQGIITEKQYDEERLKILDKYKAPPPIIKMETHHGHLIVMHGDSLQKYYEHRVEPQGDLRFAITARHIRENMVDPRHLYMGRYTLPPGLAYNGQ</sequence>
<feature type="domain" description="Fe2OG dioxygenase" evidence="2">
    <location>
        <begin position="493"/>
        <end position="643"/>
    </location>
</feature>
<dbReference type="SUPFAM" id="SSF51197">
    <property type="entry name" value="Clavaminate synthase-like"/>
    <property type="match status" value="1"/>
</dbReference>
<dbReference type="GO" id="GO:0008198">
    <property type="term" value="F:ferrous iron binding"/>
    <property type="evidence" value="ECO:0007669"/>
    <property type="project" value="TreeGrafter"/>
</dbReference>
<evidence type="ECO:0000259" key="2">
    <source>
        <dbReference type="PROSITE" id="PS51471"/>
    </source>
</evidence>
<proteinExistence type="predicted"/>
<dbReference type="GO" id="GO:0006307">
    <property type="term" value="P:DNA alkylation repair"/>
    <property type="evidence" value="ECO:0007669"/>
    <property type="project" value="TreeGrafter"/>
</dbReference>